<sequence length="118" mass="13427">MLDFSKSILPFLLLGYCILTRHCCMTDFYKEYNDFVEGMYGCKCVPYYLCSAGNTIITSGNHLINPRETEPRRIHCKGYSKEMKVCCGSGGNNNPSTSVYKNPTDNITTKQHHINKLK</sequence>
<feature type="domain" description="PPAF-2-like Clip" evidence="2">
    <location>
        <begin position="40"/>
        <end position="87"/>
    </location>
</feature>
<dbReference type="EMBL" id="OU900095">
    <property type="protein sequence ID" value="CAG9858407.1"/>
    <property type="molecule type" value="Genomic_DNA"/>
</dbReference>
<dbReference type="InterPro" id="IPR041515">
    <property type="entry name" value="PPAF-2-like_Clip"/>
</dbReference>
<dbReference type="AlphaFoldDB" id="A0A9N9TMH0"/>
<keyword evidence="1" id="KW-0732">Signal</keyword>
<proteinExistence type="predicted"/>
<gene>
    <name evidence="3" type="ORF">PHYEVI_LOCUS4796</name>
</gene>
<reference evidence="3" key="1">
    <citation type="submission" date="2022-01" db="EMBL/GenBank/DDBJ databases">
        <authorList>
            <person name="King R."/>
        </authorList>
    </citation>
    <scope>NUCLEOTIDE SEQUENCE</scope>
</reference>
<feature type="chain" id="PRO_5040124293" description="PPAF-2-like Clip domain-containing protein" evidence="1">
    <location>
        <begin position="24"/>
        <end position="118"/>
    </location>
</feature>
<dbReference type="Pfam" id="PF18322">
    <property type="entry name" value="CLIP_1"/>
    <property type="match status" value="1"/>
</dbReference>
<feature type="signal peptide" evidence="1">
    <location>
        <begin position="1"/>
        <end position="23"/>
    </location>
</feature>
<evidence type="ECO:0000313" key="3">
    <source>
        <dbReference type="EMBL" id="CAG9858407.1"/>
    </source>
</evidence>
<keyword evidence="4" id="KW-1185">Reference proteome</keyword>
<name>A0A9N9TMH0_PHYSR</name>
<protein>
    <recommendedName>
        <fullName evidence="2">PPAF-2-like Clip domain-containing protein</fullName>
    </recommendedName>
</protein>
<dbReference type="Proteomes" id="UP001153712">
    <property type="component" value="Chromosome 2"/>
</dbReference>
<accession>A0A9N9TMH0</accession>
<organism evidence="3 4">
    <name type="scientific">Phyllotreta striolata</name>
    <name type="common">Striped flea beetle</name>
    <name type="synonym">Crioceris striolata</name>
    <dbReference type="NCBI Taxonomy" id="444603"/>
    <lineage>
        <taxon>Eukaryota</taxon>
        <taxon>Metazoa</taxon>
        <taxon>Ecdysozoa</taxon>
        <taxon>Arthropoda</taxon>
        <taxon>Hexapoda</taxon>
        <taxon>Insecta</taxon>
        <taxon>Pterygota</taxon>
        <taxon>Neoptera</taxon>
        <taxon>Endopterygota</taxon>
        <taxon>Coleoptera</taxon>
        <taxon>Polyphaga</taxon>
        <taxon>Cucujiformia</taxon>
        <taxon>Chrysomeloidea</taxon>
        <taxon>Chrysomelidae</taxon>
        <taxon>Galerucinae</taxon>
        <taxon>Alticini</taxon>
        <taxon>Phyllotreta</taxon>
    </lineage>
</organism>
<evidence type="ECO:0000256" key="1">
    <source>
        <dbReference type="SAM" id="SignalP"/>
    </source>
</evidence>
<evidence type="ECO:0000259" key="2">
    <source>
        <dbReference type="Pfam" id="PF18322"/>
    </source>
</evidence>
<evidence type="ECO:0000313" key="4">
    <source>
        <dbReference type="Proteomes" id="UP001153712"/>
    </source>
</evidence>